<accession>A0A1J5QG55</accession>
<proteinExistence type="predicted"/>
<protein>
    <submittedName>
        <fullName evidence="1">Haloacid dehalogenase-like hydrolase</fullName>
    </submittedName>
</protein>
<dbReference type="PANTHER" id="PTHR43434">
    <property type="entry name" value="PHOSPHOGLYCOLATE PHOSPHATASE"/>
    <property type="match status" value="1"/>
</dbReference>
<evidence type="ECO:0000313" key="1">
    <source>
        <dbReference type="EMBL" id="OIQ82529.1"/>
    </source>
</evidence>
<gene>
    <name evidence="1" type="ORF">GALL_356800</name>
</gene>
<dbReference type="InterPro" id="IPR036412">
    <property type="entry name" value="HAD-like_sf"/>
</dbReference>
<dbReference type="SFLD" id="SFLDS00003">
    <property type="entry name" value="Haloacid_Dehalogenase"/>
    <property type="match status" value="1"/>
</dbReference>
<sequence length="216" mass="23950">MQLGTYNTLVFDCDGVILDSNRVRARAFYNAALPYGVQHAEALQAYHIVHGGVSRYVKFEVLLRDMVGVAVTDHAMQALLHAFTTEATIGLMQCDIAPGLEALRQATPHARWMLVSGADQEELRSVFSRRNIAAWFDGGIYGSPSSKIDILQREQSRGNLTGPALFFGDSRYDHQAATGAGLDFIFVSGWTDVEGWQDYCRQHHIHSVEHLAEVLA</sequence>
<dbReference type="SUPFAM" id="SSF56784">
    <property type="entry name" value="HAD-like"/>
    <property type="match status" value="1"/>
</dbReference>
<dbReference type="InterPro" id="IPR050155">
    <property type="entry name" value="HAD-like_hydrolase_sf"/>
</dbReference>
<dbReference type="Gene3D" id="3.40.50.1000">
    <property type="entry name" value="HAD superfamily/HAD-like"/>
    <property type="match status" value="1"/>
</dbReference>
<dbReference type="SFLD" id="SFLDG01129">
    <property type="entry name" value="C1.5:_HAD__Beta-PGM__Phosphata"/>
    <property type="match status" value="1"/>
</dbReference>
<name>A0A1J5QG55_9ZZZZ</name>
<dbReference type="InterPro" id="IPR023214">
    <property type="entry name" value="HAD_sf"/>
</dbReference>
<comment type="caution">
    <text evidence="1">The sequence shown here is derived from an EMBL/GenBank/DDBJ whole genome shotgun (WGS) entry which is preliminary data.</text>
</comment>
<dbReference type="Gene3D" id="1.10.150.240">
    <property type="entry name" value="Putative phosphatase, domain 2"/>
    <property type="match status" value="1"/>
</dbReference>
<keyword evidence="1" id="KW-0378">Hydrolase</keyword>
<dbReference type="AlphaFoldDB" id="A0A1J5QG55"/>
<dbReference type="Pfam" id="PF00702">
    <property type="entry name" value="Hydrolase"/>
    <property type="match status" value="1"/>
</dbReference>
<dbReference type="GO" id="GO:0008967">
    <property type="term" value="F:phosphoglycolate phosphatase activity"/>
    <property type="evidence" value="ECO:0007669"/>
    <property type="project" value="TreeGrafter"/>
</dbReference>
<dbReference type="InterPro" id="IPR023198">
    <property type="entry name" value="PGP-like_dom2"/>
</dbReference>
<dbReference type="EMBL" id="MLJW01000794">
    <property type="protein sequence ID" value="OIQ82529.1"/>
    <property type="molecule type" value="Genomic_DNA"/>
</dbReference>
<dbReference type="CDD" id="cd01427">
    <property type="entry name" value="HAD_like"/>
    <property type="match status" value="1"/>
</dbReference>
<organism evidence="1">
    <name type="scientific">mine drainage metagenome</name>
    <dbReference type="NCBI Taxonomy" id="410659"/>
    <lineage>
        <taxon>unclassified sequences</taxon>
        <taxon>metagenomes</taxon>
        <taxon>ecological metagenomes</taxon>
    </lineage>
</organism>
<dbReference type="PANTHER" id="PTHR43434:SF1">
    <property type="entry name" value="PHOSPHOGLYCOLATE PHOSPHATASE"/>
    <property type="match status" value="1"/>
</dbReference>
<dbReference type="GO" id="GO:0006281">
    <property type="term" value="P:DNA repair"/>
    <property type="evidence" value="ECO:0007669"/>
    <property type="project" value="TreeGrafter"/>
</dbReference>
<reference evidence="1" key="1">
    <citation type="submission" date="2016-10" db="EMBL/GenBank/DDBJ databases">
        <title>Sequence of Gallionella enrichment culture.</title>
        <authorList>
            <person name="Poehlein A."/>
            <person name="Muehling M."/>
            <person name="Daniel R."/>
        </authorList>
    </citation>
    <scope>NUCLEOTIDE SEQUENCE</scope>
</reference>